<reference evidence="2" key="1">
    <citation type="submission" date="2021-06" db="EMBL/GenBank/DDBJ databases">
        <authorList>
            <person name="Kallberg Y."/>
            <person name="Tangrot J."/>
            <person name="Rosling A."/>
        </authorList>
    </citation>
    <scope>NUCLEOTIDE SEQUENCE</scope>
    <source>
        <strain evidence="2">AZ414A</strain>
    </source>
</reference>
<feature type="compositionally biased region" description="Low complexity" evidence="1">
    <location>
        <begin position="164"/>
        <end position="173"/>
    </location>
</feature>
<keyword evidence="3" id="KW-1185">Reference proteome</keyword>
<sequence>MPHYRDVKLPVASGTPIKVGHATNDMSHIRIADHDDINQIIENYKILHKEILTKVEGKKTVKKILKQLKVWCSSNENLAFDEDGDGYASDSSIMLEDGNSSGEIEDQDNYPLISTEINTINSSSSSTKSETAIVSDKIDKVEKRKNKLLVDRDQSPDRLEFNQSDFSDSNSDSSDADNCEGGGGVDDWRSLGNNLIYSLIGCNCAMLFLMKNSGKVNVTMAKRAVRQRIGWAKQWAGSLFRNRSNPVTPTTSQMAKSASHNSHLALNDASIQSGSISDTTYGGSVTAKFAPKRGAFFRNKGSQATQSQTQAQIQAITKENNMELSNNGILDGIIIGSDSINFNDTKKVKIKNIQNSKILKRHSKNNSGGGFNLIEPLEFS</sequence>
<comment type="caution">
    <text evidence="2">The sequence shown here is derived from an EMBL/GenBank/DDBJ whole genome shotgun (WGS) entry which is preliminary data.</text>
</comment>
<dbReference type="Proteomes" id="UP000789706">
    <property type="component" value="Unassembled WGS sequence"/>
</dbReference>
<evidence type="ECO:0000313" key="3">
    <source>
        <dbReference type="Proteomes" id="UP000789706"/>
    </source>
</evidence>
<protein>
    <submittedName>
        <fullName evidence="2">5198_t:CDS:1</fullName>
    </submittedName>
</protein>
<organism evidence="2 3">
    <name type="scientific">Diversispora eburnea</name>
    <dbReference type="NCBI Taxonomy" id="1213867"/>
    <lineage>
        <taxon>Eukaryota</taxon>
        <taxon>Fungi</taxon>
        <taxon>Fungi incertae sedis</taxon>
        <taxon>Mucoromycota</taxon>
        <taxon>Glomeromycotina</taxon>
        <taxon>Glomeromycetes</taxon>
        <taxon>Diversisporales</taxon>
        <taxon>Diversisporaceae</taxon>
        <taxon>Diversispora</taxon>
    </lineage>
</organism>
<dbReference type="EMBL" id="CAJVPK010000160">
    <property type="protein sequence ID" value="CAG8463037.1"/>
    <property type="molecule type" value="Genomic_DNA"/>
</dbReference>
<accession>A0A9N8VUJ6</accession>
<dbReference type="AlphaFoldDB" id="A0A9N8VUJ6"/>
<feature type="region of interest" description="Disordered" evidence="1">
    <location>
        <begin position="147"/>
        <end position="181"/>
    </location>
</feature>
<proteinExistence type="predicted"/>
<feature type="compositionally biased region" description="Basic and acidic residues" evidence="1">
    <location>
        <begin position="147"/>
        <end position="160"/>
    </location>
</feature>
<dbReference type="OrthoDB" id="5596972at2759"/>
<evidence type="ECO:0000256" key="1">
    <source>
        <dbReference type="SAM" id="MobiDB-lite"/>
    </source>
</evidence>
<evidence type="ECO:0000313" key="2">
    <source>
        <dbReference type="EMBL" id="CAG8463037.1"/>
    </source>
</evidence>
<name>A0A9N8VUJ6_9GLOM</name>
<gene>
    <name evidence="2" type="ORF">DEBURN_LOCUS2779</name>
</gene>